<dbReference type="EMBL" id="BMDD01000001">
    <property type="protein sequence ID" value="GGH71117.1"/>
    <property type="molecule type" value="Genomic_DNA"/>
</dbReference>
<dbReference type="Proteomes" id="UP000605427">
    <property type="component" value="Unassembled WGS sequence"/>
</dbReference>
<accession>A0ABQ1ZMF8</accession>
<dbReference type="Pfam" id="PF10002">
    <property type="entry name" value="DUF2243"/>
    <property type="match status" value="1"/>
</dbReference>
<dbReference type="InterPro" id="IPR018719">
    <property type="entry name" value="DUF2243_membrane"/>
</dbReference>
<feature type="transmembrane region" description="Helical" evidence="1">
    <location>
        <begin position="69"/>
        <end position="87"/>
    </location>
</feature>
<keyword evidence="1" id="KW-0812">Transmembrane</keyword>
<organism evidence="2 3">
    <name type="scientific">Saccharibacillus endophyticus</name>
    <dbReference type="NCBI Taxonomy" id="2060666"/>
    <lineage>
        <taxon>Bacteria</taxon>
        <taxon>Bacillati</taxon>
        <taxon>Bacillota</taxon>
        <taxon>Bacilli</taxon>
        <taxon>Bacillales</taxon>
        <taxon>Paenibacillaceae</taxon>
        <taxon>Saccharibacillus</taxon>
    </lineage>
</organism>
<feature type="transmembrane region" description="Helical" evidence="1">
    <location>
        <begin position="26"/>
        <end position="49"/>
    </location>
</feature>
<evidence type="ECO:0000313" key="2">
    <source>
        <dbReference type="EMBL" id="GGH71117.1"/>
    </source>
</evidence>
<keyword evidence="3" id="KW-1185">Reference proteome</keyword>
<keyword evidence="1" id="KW-0472">Membrane</keyword>
<name>A0ABQ1ZMF8_9BACL</name>
<feature type="transmembrane region" description="Helical" evidence="1">
    <location>
        <begin position="138"/>
        <end position="156"/>
    </location>
</feature>
<keyword evidence="1" id="KW-1133">Transmembrane helix</keyword>
<comment type="caution">
    <text evidence="2">The sequence shown here is derived from an EMBL/GenBank/DDBJ whole genome shotgun (WGS) entry which is preliminary data.</text>
</comment>
<reference evidence="3" key="1">
    <citation type="journal article" date="2019" name="Int. J. Syst. Evol. Microbiol.">
        <title>The Global Catalogue of Microorganisms (GCM) 10K type strain sequencing project: providing services to taxonomists for standard genome sequencing and annotation.</title>
        <authorList>
            <consortium name="The Broad Institute Genomics Platform"/>
            <consortium name="The Broad Institute Genome Sequencing Center for Infectious Disease"/>
            <person name="Wu L."/>
            <person name="Ma J."/>
        </authorList>
    </citation>
    <scope>NUCLEOTIDE SEQUENCE [LARGE SCALE GENOMIC DNA]</scope>
    <source>
        <strain evidence="3">CCM 8702</strain>
    </source>
</reference>
<evidence type="ECO:0000256" key="1">
    <source>
        <dbReference type="SAM" id="Phobius"/>
    </source>
</evidence>
<feature type="transmembrane region" description="Helical" evidence="1">
    <location>
        <begin position="99"/>
        <end position="118"/>
    </location>
</feature>
<proteinExistence type="predicted"/>
<sequence>MSEFSSHAGSRKQPAREIGNSRSRSLVSGILFGVGCIAFIDEVVFHQLLHWHHFYDLSTTGAGLVSDGLLHAFSWFASVASLFMLADLRRKRAWFRSRWIGGVLLGAGFFQLYDGIVHHKLMQIHQIRYGVDLTAYDWSWNIAGALLLIAGIIMTIRTGREKTESREGASARE</sequence>
<protein>
    <submittedName>
        <fullName evidence="2">Membrane protein</fullName>
    </submittedName>
</protein>
<gene>
    <name evidence="2" type="ORF">GCM10007362_07900</name>
</gene>
<evidence type="ECO:0000313" key="3">
    <source>
        <dbReference type="Proteomes" id="UP000605427"/>
    </source>
</evidence>